<evidence type="ECO:0000256" key="1">
    <source>
        <dbReference type="SAM" id="MobiDB-lite"/>
    </source>
</evidence>
<dbReference type="KEGG" id="mng:MNEG_13731"/>
<feature type="compositionally biased region" description="Low complexity" evidence="1">
    <location>
        <begin position="459"/>
        <end position="472"/>
    </location>
</feature>
<feature type="compositionally biased region" description="Gly residues" evidence="1">
    <location>
        <begin position="383"/>
        <end position="394"/>
    </location>
</feature>
<feature type="region of interest" description="Disordered" evidence="1">
    <location>
        <begin position="444"/>
        <end position="510"/>
    </location>
</feature>
<reference evidence="3 4" key="1">
    <citation type="journal article" date="2013" name="BMC Genomics">
        <title>Reconstruction of the lipid metabolism for the microalga Monoraphidium neglectum from its genome sequence reveals characteristics suitable for biofuel production.</title>
        <authorList>
            <person name="Bogen C."/>
            <person name="Al-Dilaimi A."/>
            <person name="Albersmeier A."/>
            <person name="Wichmann J."/>
            <person name="Grundmann M."/>
            <person name="Rupp O."/>
            <person name="Lauersen K.J."/>
            <person name="Blifernez-Klassen O."/>
            <person name="Kalinowski J."/>
            <person name="Goesmann A."/>
            <person name="Mussgnug J.H."/>
            <person name="Kruse O."/>
        </authorList>
    </citation>
    <scope>NUCLEOTIDE SEQUENCE [LARGE SCALE GENOMIC DNA]</scope>
    <source>
        <strain evidence="3 4">SAG 48.87</strain>
    </source>
</reference>
<dbReference type="InterPro" id="IPR006693">
    <property type="entry name" value="AB_hydrolase_lipase"/>
</dbReference>
<evidence type="ECO:0000313" key="4">
    <source>
        <dbReference type="Proteomes" id="UP000054498"/>
    </source>
</evidence>
<dbReference type="PANTHER" id="PTHR11005">
    <property type="entry name" value="LYSOSOMAL ACID LIPASE-RELATED"/>
    <property type="match status" value="1"/>
</dbReference>
<sequence>MAGYPLQTYTVVTEDGYVLRMERIPRPGAHDVALFMHGVLDTSLTWVSSGVTGSQAFAAWDQGFDVWLGSSRSNPPRVATNPAHQGMAYWKYTLNELGIYDVAAQVDRLHEVKMQELGGRDPRLDLRYAGDSAGWTSGEPSAPAAAPAVRGAAAAAAADAGAGEPLFGGEGVSGGGGGGGAAGGVVAAATLAGRLPRLRMQRSVSDQQLLLQAAQGRPPAASPGPRVAAAPRALAGMSAHVARAASASEHGGAGAAAGAAAGLGAWLRRAAPRWSSGGDGGDDAASSVSGESDGGRGGGSVESQDEGETSAVGSRALSAAAQSASALAERVVQGAVALGSSISSGIAGGLARALPSQGPPPPKAALWPLAGDTPPESPRSNGGNSGGGSGGGSGAAARGGRPEGGRLDTGGAAASPPLAPVGGASMRRAHSSQAMFSLARAPAAASPPGLRGAGGCHGSPSSASSLAAAEQQPPSPDGAPVAHPGAFQPPAHALSAPAGGRAAGGAGAGAGSAAASPAADPYNLRVVAHSLGGASMLIYLVMRLRSGRPHHVKRLVLLTPAGFHEIVPWVFQPVIRAIPVAMALMRLLFGGAAGEGTR</sequence>
<dbReference type="GO" id="GO:0006629">
    <property type="term" value="P:lipid metabolic process"/>
    <property type="evidence" value="ECO:0007669"/>
    <property type="project" value="InterPro"/>
</dbReference>
<evidence type="ECO:0000259" key="2">
    <source>
        <dbReference type="Pfam" id="PF04083"/>
    </source>
</evidence>
<feature type="compositionally biased region" description="Gly residues" evidence="1">
    <location>
        <begin position="501"/>
        <end position="510"/>
    </location>
</feature>
<dbReference type="Gene3D" id="3.40.50.1820">
    <property type="entry name" value="alpha/beta hydrolase"/>
    <property type="match status" value="1"/>
</dbReference>
<dbReference type="GeneID" id="25731223"/>
<dbReference type="Pfam" id="PF04083">
    <property type="entry name" value="Abhydro_lipase"/>
    <property type="match status" value="1"/>
</dbReference>
<dbReference type="STRING" id="145388.A0A0D2LXL9"/>
<feature type="domain" description="Partial AB-hydrolase lipase" evidence="2">
    <location>
        <begin position="2"/>
        <end position="49"/>
    </location>
</feature>
<gene>
    <name evidence="3" type="ORF">MNEG_13731</name>
</gene>
<feature type="compositionally biased region" description="Low complexity" evidence="1">
    <location>
        <begin position="491"/>
        <end position="500"/>
    </location>
</feature>
<proteinExistence type="predicted"/>
<accession>A0A0D2LXL9</accession>
<organism evidence="3 4">
    <name type="scientific">Monoraphidium neglectum</name>
    <dbReference type="NCBI Taxonomy" id="145388"/>
    <lineage>
        <taxon>Eukaryota</taxon>
        <taxon>Viridiplantae</taxon>
        <taxon>Chlorophyta</taxon>
        <taxon>core chlorophytes</taxon>
        <taxon>Chlorophyceae</taxon>
        <taxon>CS clade</taxon>
        <taxon>Sphaeropleales</taxon>
        <taxon>Selenastraceae</taxon>
        <taxon>Monoraphidium</taxon>
    </lineage>
</organism>
<dbReference type="RefSeq" id="XP_013893251.1">
    <property type="nucleotide sequence ID" value="XM_014037797.1"/>
</dbReference>
<dbReference type="AlphaFoldDB" id="A0A0D2LXL9"/>
<keyword evidence="4" id="KW-1185">Reference proteome</keyword>
<dbReference type="EMBL" id="KK104228">
    <property type="protein sequence ID" value="KIY94231.1"/>
    <property type="molecule type" value="Genomic_DNA"/>
</dbReference>
<dbReference type="SUPFAM" id="SSF53474">
    <property type="entry name" value="alpha/beta-Hydrolases"/>
    <property type="match status" value="2"/>
</dbReference>
<evidence type="ECO:0000313" key="3">
    <source>
        <dbReference type="EMBL" id="KIY94231.1"/>
    </source>
</evidence>
<dbReference type="InterPro" id="IPR029058">
    <property type="entry name" value="AB_hydrolase_fold"/>
</dbReference>
<dbReference type="Proteomes" id="UP000054498">
    <property type="component" value="Unassembled WGS sequence"/>
</dbReference>
<feature type="region of interest" description="Disordered" evidence="1">
    <location>
        <begin position="353"/>
        <end position="427"/>
    </location>
</feature>
<feature type="region of interest" description="Disordered" evidence="1">
    <location>
        <begin position="273"/>
        <end position="314"/>
    </location>
</feature>
<name>A0A0D2LXL9_9CHLO</name>
<protein>
    <recommendedName>
        <fullName evidence="2">Partial AB-hydrolase lipase domain-containing protein</fullName>
    </recommendedName>
</protein>
<dbReference type="OrthoDB" id="9974421at2759"/>